<proteinExistence type="predicted"/>
<evidence type="ECO:0000313" key="1">
    <source>
        <dbReference type="EMBL" id="EGE3743535.1"/>
    </source>
</evidence>
<comment type="caution">
    <text evidence="1">The sequence shown here is derived from an EMBL/GenBank/DDBJ whole genome shotgun (WGS) entry which is preliminary data.</text>
</comment>
<dbReference type="AlphaFoldDB" id="A0A8H9DZH8"/>
<accession>A0A8H9DZH8</accession>
<organism evidence="1">
    <name type="scientific">Shigella boydii</name>
    <dbReference type="NCBI Taxonomy" id="621"/>
    <lineage>
        <taxon>Bacteria</taxon>
        <taxon>Pseudomonadati</taxon>
        <taxon>Pseudomonadota</taxon>
        <taxon>Gammaproteobacteria</taxon>
        <taxon>Enterobacterales</taxon>
        <taxon>Enterobacteriaceae</taxon>
        <taxon>Shigella</taxon>
    </lineage>
</organism>
<dbReference type="Proteomes" id="UP000864586">
    <property type="component" value="Unassembled WGS sequence"/>
</dbReference>
<protein>
    <submittedName>
        <fullName evidence="1">Uncharacterized protein</fullName>
    </submittedName>
</protein>
<reference evidence="1" key="1">
    <citation type="submission" date="2018-05" db="EMBL/GenBank/DDBJ databases">
        <authorList>
            <person name="Ashton P.M."/>
            <person name="Dallman T."/>
            <person name="Nair S."/>
            <person name="De Pinna E."/>
            <person name="Peters T."/>
            <person name="Grant K."/>
        </authorList>
    </citation>
    <scope>NUCLEOTIDE SEQUENCE</scope>
    <source>
        <strain evidence="1">287711</strain>
    </source>
</reference>
<name>A0A8H9DZH8_SHIBO</name>
<sequence>MRTGTERAWRRGLRVIRAPRIRPLVVLFASVNTVKRGSQLLHKYDEQAAHPESFQRISNLSGKLIQVKWQAYWYRNVLQRKILY</sequence>
<dbReference type="EMBL" id="AAVUMO010000003">
    <property type="protein sequence ID" value="EGE3743535.1"/>
    <property type="molecule type" value="Genomic_DNA"/>
</dbReference>
<gene>
    <name evidence="1" type="ORF">DLV22_02165</name>
</gene>